<dbReference type="Proteomes" id="UP000293369">
    <property type="component" value="Unassembled WGS sequence"/>
</dbReference>
<reference evidence="1 2" key="1">
    <citation type="submission" date="2019-02" db="EMBL/GenBank/DDBJ databases">
        <title>Pseudomonas spp from wheat grain.</title>
        <authorList>
            <person name="Cho G.-S."/>
            <person name="Franz C.M.A.P."/>
        </authorList>
    </citation>
    <scope>NUCLEOTIDE SEQUENCE [LARGE SCALE GENOMIC DNA]</scope>
    <source>
        <strain evidence="1 2">133NRW</strain>
    </source>
</reference>
<name>A0A4Q7CUV8_9PSED</name>
<evidence type="ECO:0000313" key="1">
    <source>
        <dbReference type="EMBL" id="RZI30074.1"/>
    </source>
</evidence>
<protein>
    <recommendedName>
        <fullName evidence="3">Sel1 repeat family protein</fullName>
    </recommendedName>
</protein>
<dbReference type="SUPFAM" id="SSF81901">
    <property type="entry name" value="HCP-like"/>
    <property type="match status" value="1"/>
</dbReference>
<evidence type="ECO:0008006" key="3">
    <source>
        <dbReference type="Google" id="ProtNLM"/>
    </source>
</evidence>
<dbReference type="EMBL" id="SGFE01000042">
    <property type="protein sequence ID" value="RZI30074.1"/>
    <property type="molecule type" value="Genomic_DNA"/>
</dbReference>
<sequence>MSIESQTRISLFNLLKQLKEQSAALPAEVNTALTELNATAKQIGLGLYALGSYDKARFHLTIAGAAGDVESQYAMATCETRLDGGFRLVSEATAKWLRLAAAQDHIPALLRLGDSESLARARTLATTPPLADTPSAQRCLYTLTNDVQWLKKAADQGDIAAIYELKDAYAKRPELIPNRLERQALIVELTQRAADKGYPKAVYELAFTTDEAVSVEEKQKRIIQLAMMGQLDGLLEYAYALAGLSQDKNRVHRTYGLERNLPKACALLKLVLTKVDGALPLPSVEDDYQAIKHQMQDTAESDIILAQLRGTITRVFQVLEPLVILGW</sequence>
<gene>
    <name evidence="1" type="ORF">EUX57_19785</name>
</gene>
<proteinExistence type="predicted"/>
<dbReference type="AlphaFoldDB" id="A0A4Q7CUV8"/>
<dbReference type="InterPro" id="IPR011990">
    <property type="entry name" value="TPR-like_helical_dom_sf"/>
</dbReference>
<accession>A0A4Q7CUV8</accession>
<evidence type="ECO:0000313" key="2">
    <source>
        <dbReference type="Proteomes" id="UP000293369"/>
    </source>
</evidence>
<comment type="caution">
    <text evidence="1">The sequence shown here is derived from an EMBL/GenBank/DDBJ whole genome shotgun (WGS) entry which is preliminary data.</text>
</comment>
<organism evidence="1 2">
    <name type="scientific">Pseudomonas orientalis</name>
    <dbReference type="NCBI Taxonomy" id="76758"/>
    <lineage>
        <taxon>Bacteria</taxon>
        <taxon>Pseudomonadati</taxon>
        <taxon>Pseudomonadota</taxon>
        <taxon>Gammaproteobacteria</taxon>
        <taxon>Pseudomonadales</taxon>
        <taxon>Pseudomonadaceae</taxon>
        <taxon>Pseudomonas</taxon>
    </lineage>
</organism>
<dbReference type="Gene3D" id="1.25.40.10">
    <property type="entry name" value="Tetratricopeptide repeat domain"/>
    <property type="match status" value="2"/>
</dbReference>
<dbReference type="RefSeq" id="WP_065936342.1">
    <property type="nucleotide sequence ID" value="NZ_SGFE01000042.1"/>
</dbReference>